<reference evidence="1 2" key="1">
    <citation type="submission" date="2024-05" db="EMBL/GenBank/DDBJ databases">
        <authorList>
            <person name="Wallberg A."/>
        </authorList>
    </citation>
    <scope>NUCLEOTIDE SEQUENCE [LARGE SCALE GENOMIC DNA]</scope>
</reference>
<gene>
    <name evidence="1" type="ORF">MNOR_LOCUS22910</name>
</gene>
<keyword evidence="2" id="KW-1185">Reference proteome</keyword>
<dbReference type="EMBL" id="CAXKWB010019674">
    <property type="protein sequence ID" value="CAL4122188.1"/>
    <property type="molecule type" value="Genomic_DNA"/>
</dbReference>
<evidence type="ECO:0000313" key="2">
    <source>
        <dbReference type="Proteomes" id="UP001497623"/>
    </source>
</evidence>
<name>A0AAV2RAN3_MEGNR</name>
<dbReference type="Proteomes" id="UP001497623">
    <property type="component" value="Unassembled WGS sequence"/>
</dbReference>
<evidence type="ECO:0000313" key="1">
    <source>
        <dbReference type="EMBL" id="CAL4122188.1"/>
    </source>
</evidence>
<proteinExistence type="predicted"/>
<protein>
    <submittedName>
        <fullName evidence="1">Uncharacterized protein</fullName>
    </submittedName>
</protein>
<accession>A0AAV2RAN3</accession>
<organism evidence="1 2">
    <name type="scientific">Meganyctiphanes norvegica</name>
    <name type="common">Northern krill</name>
    <name type="synonym">Thysanopoda norvegica</name>
    <dbReference type="NCBI Taxonomy" id="48144"/>
    <lineage>
        <taxon>Eukaryota</taxon>
        <taxon>Metazoa</taxon>
        <taxon>Ecdysozoa</taxon>
        <taxon>Arthropoda</taxon>
        <taxon>Crustacea</taxon>
        <taxon>Multicrustacea</taxon>
        <taxon>Malacostraca</taxon>
        <taxon>Eumalacostraca</taxon>
        <taxon>Eucarida</taxon>
        <taxon>Euphausiacea</taxon>
        <taxon>Euphausiidae</taxon>
        <taxon>Meganyctiphanes</taxon>
    </lineage>
</organism>
<dbReference type="AlphaFoldDB" id="A0AAV2RAN3"/>
<sequence length="129" mass="15530">MRMKLLQLDLQQNQMKRKKIMIITKKNLQRKLQVKIQKQQKTMKKVKLETKVKRRMKNPQVNQRGKPRVSQTTLYLHLEKLLNADLSNEKVKAMMSLKKKLRKTKKVIKKIKKVNLRILPKLKNQRNHA</sequence>
<comment type="caution">
    <text evidence="1">The sequence shown here is derived from an EMBL/GenBank/DDBJ whole genome shotgun (WGS) entry which is preliminary data.</text>
</comment>